<dbReference type="EMBL" id="CP014844">
    <property type="protein sequence ID" value="AMR79298.1"/>
    <property type="molecule type" value="Genomic_DNA"/>
</dbReference>
<protein>
    <submittedName>
        <fullName evidence="1">Uncharacterized protein</fullName>
    </submittedName>
</protein>
<proteinExistence type="predicted"/>
<dbReference type="STRING" id="1796606.A2G96_17015"/>
<gene>
    <name evidence="1" type="ORF">A2G96_17015</name>
</gene>
<reference evidence="1 2" key="1">
    <citation type="submission" date="2016-03" db="EMBL/GenBank/DDBJ databases">
        <title>Complete genome sequence of a novel chlorpyrifos degrading bacterium, Cupriavidus nantongensis sp. X1.</title>
        <authorList>
            <person name="Fang L."/>
        </authorList>
    </citation>
    <scope>NUCLEOTIDE SEQUENCE [LARGE SCALE GENOMIC DNA]</scope>
    <source>
        <strain evidence="1 2">X1</strain>
    </source>
</reference>
<dbReference type="KEGG" id="cnan:A2G96_17015"/>
<dbReference type="AlphaFoldDB" id="A0A142JMI6"/>
<accession>A0A142JMI6</accession>
<sequence>MSEQNKAHNVLTRQVTDWTRERDRLDDLIAHATGAIHPEDSRAAPKGNHDFYAGVCAALSCVLAHDAGTLWREIVQSVGTDDLLQYAAHDEQDEWEVAGFSRYSNAELGRGKPKLRRAIADHSGAAAEMVASQSADPVALPARYYPDFDAGLMRQSEHGAWVRYTAATGAQGLTSQRVEEIAKAYFHQYGTELGDMKTAIRVAVREALAQSAPAATAPSETSLLGCNDAVGAARCRLAHKTGHEQPAKSDDMVLVRRDVIAAACHAISHQKASEKVLNCLRSAAMDTAAPSDGARQAVQWDLFPGWLIDHHEGETITEEMLQFALADMLKAHPAAPSPIESPDYKARFETMVSMIGEISDALGIPDDEAACANGHDLILAAIARLRKPSASPETMVHYGGAETPISFEDSASPADADEDAYVIDRLGKLLAEVAIALKGPDLAQHRHSYHDLPQVAQTMVLELDMYRTLYGKQAPTEASASPAAPTGDDAPAAPVMPDILLPLKIRNDRDMLNYLHQAFEREVHVCERCHDKDPARNTDSAYFLREYLAAAPVPPSAPQNAAQDARDAEKIGEMVCGDIEAHIDGYEVGDYELIYGKQLDEINVNHPGKVFAIYIDRAAMGTEGPNK</sequence>
<name>A0A142JMI6_9BURK</name>
<dbReference type="OrthoDB" id="8642133at2"/>
<dbReference type="RefSeq" id="WP_062801183.1">
    <property type="nucleotide sequence ID" value="NZ_CP014844.1"/>
</dbReference>
<organism evidence="1 2">
    <name type="scientific">Cupriavidus nantongensis</name>
    <dbReference type="NCBI Taxonomy" id="1796606"/>
    <lineage>
        <taxon>Bacteria</taxon>
        <taxon>Pseudomonadati</taxon>
        <taxon>Pseudomonadota</taxon>
        <taxon>Betaproteobacteria</taxon>
        <taxon>Burkholderiales</taxon>
        <taxon>Burkholderiaceae</taxon>
        <taxon>Cupriavidus</taxon>
    </lineage>
</organism>
<keyword evidence="2" id="KW-1185">Reference proteome</keyword>
<dbReference type="Proteomes" id="UP000075238">
    <property type="component" value="Chromosome 1"/>
</dbReference>
<evidence type="ECO:0000313" key="2">
    <source>
        <dbReference type="Proteomes" id="UP000075238"/>
    </source>
</evidence>
<evidence type="ECO:0000313" key="1">
    <source>
        <dbReference type="EMBL" id="AMR79298.1"/>
    </source>
</evidence>